<dbReference type="Proteomes" id="UP000198280">
    <property type="component" value="Unassembled WGS sequence"/>
</dbReference>
<dbReference type="CDD" id="cd02440">
    <property type="entry name" value="AdoMet_MTases"/>
    <property type="match status" value="1"/>
</dbReference>
<keyword evidence="3" id="KW-0808">Transferase</keyword>
<evidence type="ECO:0000313" key="6">
    <source>
        <dbReference type="EMBL" id="SNT19689.1"/>
    </source>
</evidence>
<dbReference type="OrthoDB" id="9784823at2"/>
<keyword evidence="7" id="KW-1185">Reference proteome</keyword>
<dbReference type="AlphaFoldDB" id="A0A239KQ49"/>
<dbReference type="PANTHER" id="PTHR33841:SF1">
    <property type="entry name" value="DNA METHYLTRANSFERASE A"/>
    <property type="match status" value="1"/>
</dbReference>
<dbReference type="Gene3D" id="3.40.50.150">
    <property type="entry name" value="Vaccinia Virus protein VP39"/>
    <property type="match status" value="1"/>
</dbReference>
<dbReference type="InterPro" id="IPR003356">
    <property type="entry name" value="DNA_methylase_A-5"/>
</dbReference>
<evidence type="ECO:0000259" key="5">
    <source>
        <dbReference type="Pfam" id="PF02384"/>
    </source>
</evidence>
<evidence type="ECO:0000256" key="2">
    <source>
        <dbReference type="ARBA" id="ARBA00022603"/>
    </source>
</evidence>
<dbReference type="GO" id="GO:0032259">
    <property type="term" value="P:methylation"/>
    <property type="evidence" value="ECO:0007669"/>
    <property type="project" value="UniProtKB-KW"/>
</dbReference>
<comment type="catalytic activity">
    <reaction evidence="4">
        <text>a 2'-deoxyadenosine in DNA + S-adenosyl-L-methionine = an N(6)-methyl-2'-deoxyadenosine in DNA + S-adenosyl-L-homocysteine + H(+)</text>
        <dbReference type="Rhea" id="RHEA:15197"/>
        <dbReference type="Rhea" id="RHEA-COMP:12418"/>
        <dbReference type="Rhea" id="RHEA-COMP:12419"/>
        <dbReference type="ChEBI" id="CHEBI:15378"/>
        <dbReference type="ChEBI" id="CHEBI:57856"/>
        <dbReference type="ChEBI" id="CHEBI:59789"/>
        <dbReference type="ChEBI" id="CHEBI:90615"/>
        <dbReference type="ChEBI" id="CHEBI:90616"/>
        <dbReference type="EC" id="2.1.1.72"/>
    </reaction>
</comment>
<dbReference type="InterPro" id="IPR050953">
    <property type="entry name" value="N4_N6_ade-DNA_methylase"/>
</dbReference>
<feature type="domain" description="DNA methylase adenine-specific" evidence="5">
    <location>
        <begin position="261"/>
        <end position="487"/>
    </location>
</feature>
<dbReference type="InterPro" id="IPR029063">
    <property type="entry name" value="SAM-dependent_MTases_sf"/>
</dbReference>
<accession>A0A239KQ49</accession>
<name>A0A239KQ49_9ACTN</name>
<sequence length="877" mass="96020">MVTATHEQRRAVLAGILTQCGYEDRLIQHNFPIWPMEGDEVRAPLVAFTEADQQDLSTSAIMASVADHEDEIRSLWLRAASSLATPAMLIALPDRLSLWNVGADENTTREIESVPIESSTLVIRTLSSLTPDSVNRAKLNLTQNPLFPVDLKLVEVSRKKSRSYLTAQVEAVMEMTASSIGGDPTGSVARIVIGALSALMLRDKGKVGYATPSVLTDVAQQRYPGYFEWLNGVDTNHLTAFDSAIREFDSRVNFAGLEPSTVSDVYEQALVTHSQRRVQGTYYTPPPIAQQILEMVPIETIAPQDRFILDPACGSGTMLLAASNRLRKLHPHSADALAKHQYVAKHVRGYDKDVFATEVAKLSLLMTDLSPGSSWRVEAKDALTAKLDESDRPSVIVCNPPWQHSRQGKPATERANEFISWMLASLTTNGFLACILPLSWINSATSRKARSSLLNEASLLEIWRLPGETFQSTTDAIAPAVVIAQKNPGGHRSGRPTLVKRISGRPGALSQFFETGRPDYAYLANPGRDGQGLLQGPLTRYFEKSTDFDILENVATVRNGRPHQPGRPKRRDTDTEATHWEISSLRHLIPFGSPIVEKLIPVKYPEDFSKSGKSDEFVRSPKLLVVAKRWNTANPWRIKTGIDLQGVVPRESFHMVLPNGSWHGWGTIPMGDRLFALLAILGSGLASCWVDERAPGRNIPPSVIQSLPVPKDPLHLRKLAAAAKGVRAAVEGGKESEVSTATIHLEKVVASVYHLPAEILDLLRKALGGLPGPEGVIRYPIQSGKIENNHSGREVPAFGHVIEANEDGLLIWVSGVTSDEGMRINPPIRASGWICQAGIDFQVSGDLKDLASAPMKLHKFDWLPDGEYGDPQATGAL</sequence>
<protein>
    <recommendedName>
        <fullName evidence="1">site-specific DNA-methyltransferase (adenine-specific)</fullName>
        <ecNumber evidence="1">2.1.1.72</ecNumber>
    </recommendedName>
</protein>
<evidence type="ECO:0000256" key="3">
    <source>
        <dbReference type="ARBA" id="ARBA00022679"/>
    </source>
</evidence>
<dbReference type="SUPFAM" id="SSF53335">
    <property type="entry name" value="S-adenosyl-L-methionine-dependent methyltransferases"/>
    <property type="match status" value="1"/>
</dbReference>
<dbReference type="GO" id="GO:0008170">
    <property type="term" value="F:N-methyltransferase activity"/>
    <property type="evidence" value="ECO:0007669"/>
    <property type="project" value="InterPro"/>
</dbReference>
<organism evidence="6 7">
    <name type="scientific">Actinacidiphila glaucinigra</name>
    <dbReference type="NCBI Taxonomy" id="235986"/>
    <lineage>
        <taxon>Bacteria</taxon>
        <taxon>Bacillati</taxon>
        <taxon>Actinomycetota</taxon>
        <taxon>Actinomycetes</taxon>
        <taxon>Kitasatosporales</taxon>
        <taxon>Streptomycetaceae</taxon>
        <taxon>Actinacidiphila</taxon>
    </lineage>
</organism>
<evidence type="ECO:0000256" key="1">
    <source>
        <dbReference type="ARBA" id="ARBA00011900"/>
    </source>
</evidence>
<dbReference type="EMBL" id="FZOF01000016">
    <property type="protein sequence ID" value="SNT19689.1"/>
    <property type="molecule type" value="Genomic_DNA"/>
</dbReference>
<proteinExistence type="predicted"/>
<dbReference type="GO" id="GO:0003677">
    <property type="term" value="F:DNA binding"/>
    <property type="evidence" value="ECO:0007669"/>
    <property type="project" value="InterPro"/>
</dbReference>
<evidence type="ECO:0000256" key="4">
    <source>
        <dbReference type="ARBA" id="ARBA00047942"/>
    </source>
</evidence>
<evidence type="ECO:0000313" key="7">
    <source>
        <dbReference type="Proteomes" id="UP000198280"/>
    </source>
</evidence>
<keyword evidence="2 6" id="KW-0489">Methyltransferase</keyword>
<dbReference type="PRINTS" id="PR00507">
    <property type="entry name" value="N12N6MTFRASE"/>
</dbReference>
<dbReference type="GO" id="GO:0009007">
    <property type="term" value="F:site-specific DNA-methyltransferase (adenine-specific) activity"/>
    <property type="evidence" value="ECO:0007669"/>
    <property type="project" value="UniProtKB-EC"/>
</dbReference>
<gene>
    <name evidence="6" type="ORF">SAMN05216252_11678</name>
</gene>
<reference evidence="6 7" key="1">
    <citation type="submission" date="2017-06" db="EMBL/GenBank/DDBJ databases">
        <authorList>
            <person name="Kim H.J."/>
            <person name="Triplett B.A."/>
        </authorList>
    </citation>
    <scope>NUCLEOTIDE SEQUENCE [LARGE SCALE GENOMIC DNA]</scope>
    <source>
        <strain evidence="6 7">CGMCC 4.1858</strain>
    </source>
</reference>
<dbReference type="EC" id="2.1.1.72" evidence="1"/>
<dbReference type="Pfam" id="PF02384">
    <property type="entry name" value="N6_Mtase"/>
    <property type="match status" value="1"/>
</dbReference>
<dbReference type="PANTHER" id="PTHR33841">
    <property type="entry name" value="DNA METHYLTRANSFERASE YEEA-RELATED"/>
    <property type="match status" value="1"/>
</dbReference>